<evidence type="ECO:0000313" key="3">
    <source>
        <dbReference type="Proteomes" id="UP001249851"/>
    </source>
</evidence>
<comment type="caution">
    <text evidence="2">The sequence shown here is derived from an EMBL/GenBank/DDBJ whole genome shotgun (WGS) entry which is preliminary data.</text>
</comment>
<dbReference type="Proteomes" id="UP001249851">
    <property type="component" value="Unassembled WGS sequence"/>
</dbReference>
<protein>
    <submittedName>
        <fullName evidence="2">Uncharacterized protein</fullName>
    </submittedName>
</protein>
<keyword evidence="3" id="KW-1185">Reference proteome</keyword>
<dbReference type="EMBL" id="JARQWQ010000009">
    <property type="protein sequence ID" value="KAK2569835.1"/>
    <property type="molecule type" value="Genomic_DNA"/>
</dbReference>
<dbReference type="AlphaFoldDB" id="A0AAD9QYM9"/>
<accession>A0AAD9QYM9</accession>
<proteinExistence type="predicted"/>
<reference evidence="2" key="2">
    <citation type="journal article" date="2023" name="Science">
        <title>Genomic signatures of disease resistance in endangered staghorn corals.</title>
        <authorList>
            <person name="Vollmer S.V."/>
            <person name="Selwyn J.D."/>
            <person name="Despard B.A."/>
            <person name="Roesel C.L."/>
        </authorList>
    </citation>
    <scope>NUCLEOTIDE SEQUENCE</scope>
    <source>
        <strain evidence="2">K2</strain>
    </source>
</reference>
<organism evidence="2 3">
    <name type="scientific">Acropora cervicornis</name>
    <name type="common">Staghorn coral</name>
    <dbReference type="NCBI Taxonomy" id="6130"/>
    <lineage>
        <taxon>Eukaryota</taxon>
        <taxon>Metazoa</taxon>
        <taxon>Cnidaria</taxon>
        <taxon>Anthozoa</taxon>
        <taxon>Hexacorallia</taxon>
        <taxon>Scleractinia</taxon>
        <taxon>Astrocoeniina</taxon>
        <taxon>Acroporidae</taxon>
        <taxon>Acropora</taxon>
    </lineage>
</organism>
<feature type="region of interest" description="Disordered" evidence="1">
    <location>
        <begin position="1"/>
        <end position="21"/>
    </location>
</feature>
<reference evidence="2" key="1">
    <citation type="journal article" date="2023" name="G3 (Bethesda)">
        <title>Whole genome assembly and annotation of the endangered Caribbean coral Acropora cervicornis.</title>
        <authorList>
            <person name="Selwyn J.D."/>
            <person name="Vollmer S.V."/>
        </authorList>
    </citation>
    <scope>NUCLEOTIDE SEQUENCE</scope>
    <source>
        <strain evidence="2">K2</strain>
    </source>
</reference>
<evidence type="ECO:0000256" key="1">
    <source>
        <dbReference type="SAM" id="MobiDB-lite"/>
    </source>
</evidence>
<feature type="compositionally biased region" description="Basic and acidic residues" evidence="1">
    <location>
        <begin position="10"/>
        <end position="21"/>
    </location>
</feature>
<sequence>MFCSNNVRRSSSDDCNKGGDEQQDLKAACKGEDSPVLAQVSVALRDTERARTPLKVEYRLWSDFLYDA</sequence>
<gene>
    <name evidence="2" type="ORF">P5673_005686</name>
</gene>
<evidence type="ECO:0000313" key="2">
    <source>
        <dbReference type="EMBL" id="KAK2569835.1"/>
    </source>
</evidence>
<name>A0AAD9QYM9_ACRCE</name>